<dbReference type="AlphaFoldDB" id="A0ABD1LZN0"/>
<organism evidence="1 2">
    <name type="scientific">Flemingia macrophylla</name>
    <dbReference type="NCBI Taxonomy" id="520843"/>
    <lineage>
        <taxon>Eukaryota</taxon>
        <taxon>Viridiplantae</taxon>
        <taxon>Streptophyta</taxon>
        <taxon>Embryophyta</taxon>
        <taxon>Tracheophyta</taxon>
        <taxon>Spermatophyta</taxon>
        <taxon>Magnoliopsida</taxon>
        <taxon>eudicotyledons</taxon>
        <taxon>Gunneridae</taxon>
        <taxon>Pentapetalae</taxon>
        <taxon>rosids</taxon>
        <taxon>fabids</taxon>
        <taxon>Fabales</taxon>
        <taxon>Fabaceae</taxon>
        <taxon>Papilionoideae</taxon>
        <taxon>50 kb inversion clade</taxon>
        <taxon>NPAAA clade</taxon>
        <taxon>indigoferoid/millettioid clade</taxon>
        <taxon>Phaseoleae</taxon>
        <taxon>Flemingia</taxon>
    </lineage>
</organism>
<proteinExistence type="predicted"/>
<gene>
    <name evidence="1" type="ORF">Fmac_022348</name>
</gene>
<accession>A0ABD1LZN0</accession>
<sequence length="127" mass="14298">MNPCKFEVLKKQTLCIKHSKTARGEGWTSVVLVCRGPFTLEQLLLSLQGSTSAFTALIVSQPYTVIPTDCLNRSPRRMENQQQNQNSTIKYSRIKELTLSLHVAQLKIKLKHKNSGPVPMLAFACIR</sequence>
<dbReference type="Proteomes" id="UP001603857">
    <property type="component" value="Unassembled WGS sequence"/>
</dbReference>
<evidence type="ECO:0000313" key="2">
    <source>
        <dbReference type="Proteomes" id="UP001603857"/>
    </source>
</evidence>
<dbReference type="EMBL" id="JBGMDY010000007">
    <property type="protein sequence ID" value="KAL2328921.1"/>
    <property type="molecule type" value="Genomic_DNA"/>
</dbReference>
<keyword evidence="2" id="KW-1185">Reference proteome</keyword>
<protein>
    <submittedName>
        <fullName evidence="1">Uncharacterized protein</fullName>
    </submittedName>
</protein>
<name>A0ABD1LZN0_9FABA</name>
<reference evidence="1 2" key="1">
    <citation type="submission" date="2024-08" db="EMBL/GenBank/DDBJ databases">
        <title>Insights into the chromosomal genome structure of Flemingia macrophylla.</title>
        <authorList>
            <person name="Ding Y."/>
            <person name="Zhao Y."/>
            <person name="Bi W."/>
            <person name="Wu M."/>
            <person name="Zhao G."/>
            <person name="Gong Y."/>
            <person name="Li W."/>
            <person name="Zhang P."/>
        </authorList>
    </citation>
    <scope>NUCLEOTIDE SEQUENCE [LARGE SCALE GENOMIC DNA]</scope>
    <source>
        <strain evidence="1">DYQJB</strain>
        <tissue evidence="1">Leaf</tissue>
    </source>
</reference>
<comment type="caution">
    <text evidence="1">The sequence shown here is derived from an EMBL/GenBank/DDBJ whole genome shotgun (WGS) entry which is preliminary data.</text>
</comment>
<evidence type="ECO:0000313" key="1">
    <source>
        <dbReference type="EMBL" id="KAL2328921.1"/>
    </source>
</evidence>